<reference evidence="1" key="1">
    <citation type="submission" date="2023-08" db="EMBL/GenBank/DDBJ databases">
        <title>A de novo genome assembly of Solanum verrucosum Schlechtendal, a Mexican diploid species geographically isolated from the other diploid A-genome species in potato relatives.</title>
        <authorList>
            <person name="Hosaka K."/>
        </authorList>
    </citation>
    <scope>NUCLEOTIDE SEQUENCE</scope>
    <source>
        <tissue evidence="1">Young leaves</tissue>
    </source>
</reference>
<evidence type="ECO:0000313" key="2">
    <source>
        <dbReference type="Proteomes" id="UP001234989"/>
    </source>
</evidence>
<dbReference type="EMBL" id="CP133620">
    <property type="protein sequence ID" value="WMV45479.1"/>
    <property type="molecule type" value="Genomic_DNA"/>
</dbReference>
<proteinExistence type="predicted"/>
<keyword evidence="2" id="KW-1185">Reference proteome</keyword>
<accession>A0AAF0UHL4</accession>
<name>A0AAF0UHL4_SOLVR</name>
<organism evidence="1 2">
    <name type="scientific">Solanum verrucosum</name>
    <dbReference type="NCBI Taxonomy" id="315347"/>
    <lineage>
        <taxon>Eukaryota</taxon>
        <taxon>Viridiplantae</taxon>
        <taxon>Streptophyta</taxon>
        <taxon>Embryophyta</taxon>
        <taxon>Tracheophyta</taxon>
        <taxon>Spermatophyta</taxon>
        <taxon>Magnoliopsida</taxon>
        <taxon>eudicotyledons</taxon>
        <taxon>Gunneridae</taxon>
        <taxon>Pentapetalae</taxon>
        <taxon>asterids</taxon>
        <taxon>lamiids</taxon>
        <taxon>Solanales</taxon>
        <taxon>Solanaceae</taxon>
        <taxon>Solanoideae</taxon>
        <taxon>Solaneae</taxon>
        <taxon>Solanum</taxon>
    </lineage>
</organism>
<sequence>MELLKDYHVTIRYHPGKANVVADTLSRKIVSMGS</sequence>
<evidence type="ECO:0000313" key="1">
    <source>
        <dbReference type="EMBL" id="WMV45479.1"/>
    </source>
</evidence>
<dbReference type="Proteomes" id="UP001234989">
    <property type="component" value="Chromosome 9"/>
</dbReference>
<dbReference type="AlphaFoldDB" id="A0AAF0UHL4"/>
<protein>
    <submittedName>
        <fullName evidence="1">Uncharacterized protein</fullName>
    </submittedName>
</protein>
<gene>
    <name evidence="1" type="ORF">MTR67_038864</name>
</gene>